<keyword evidence="3" id="KW-0378">Hydrolase</keyword>
<evidence type="ECO:0000256" key="2">
    <source>
        <dbReference type="PIRSR" id="PIRSR613078-2"/>
    </source>
</evidence>
<dbReference type="PANTHER" id="PTHR48100:SF1">
    <property type="entry name" value="HISTIDINE PHOSPHATASE FAMILY PROTEIN-RELATED"/>
    <property type="match status" value="1"/>
</dbReference>
<feature type="binding site" evidence="2">
    <location>
        <begin position="7"/>
        <end position="14"/>
    </location>
    <ligand>
        <name>substrate</name>
    </ligand>
</feature>
<feature type="binding site" evidence="2">
    <location>
        <position position="58"/>
    </location>
    <ligand>
        <name>substrate</name>
    </ligand>
</feature>
<dbReference type="Gene3D" id="3.40.50.1240">
    <property type="entry name" value="Phosphoglycerate mutase-like"/>
    <property type="match status" value="1"/>
</dbReference>
<feature type="active site" description="Tele-phosphohistidine intermediate" evidence="1">
    <location>
        <position position="8"/>
    </location>
</feature>
<sequence>MKIYFVRHGKTEWNLEGRFQGYSGDSALLPESYQDLEKLGKYLAEIPFDAIYSSDLQRAHSTAVEIAKANHHCQTVLTTQQLREWNFGTLEGSKIAIFRAIYPKQAWALKHNLALFNNDLFEAESVRQVTQRMVDFVQSLKGQDMETVLIVSHGTFLTASIHRLLGFPLDQLRHRGGLDNASISILETTDFKHFTELAWNDTSYKAKQ</sequence>
<evidence type="ECO:0000313" key="3">
    <source>
        <dbReference type="EMBL" id="CYU95608.1"/>
    </source>
</evidence>
<dbReference type="InterPro" id="IPR050275">
    <property type="entry name" value="PGM_Phosphatase"/>
</dbReference>
<dbReference type="SMART" id="SM00855">
    <property type="entry name" value="PGAM"/>
    <property type="match status" value="1"/>
</dbReference>
<accession>A0A116KRW1</accession>
<dbReference type="EMBL" id="FIHA01000027">
    <property type="protein sequence ID" value="CYU95608.1"/>
    <property type="molecule type" value="Genomic_DNA"/>
</dbReference>
<dbReference type="Pfam" id="PF00300">
    <property type="entry name" value="His_Phos_1"/>
    <property type="match status" value="1"/>
</dbReference>
<dbReference type="Proteomes" id="UP000072794">
    <property type="component" value="Unassembled WGS sequence"/>
</dbReference>
<dbReference type="CDD" id="cd07067">
    <property type="entry name" value="HP_PGM_like"/>
    <property type="match status" value="1"/>
</dbReference>
<feature type="active site" description="Proton donor/acceptor" evidence="1">
    <location>
        <position position="84"/>
    </location>
</feature>
<name>A0A116KRW1_STRSU</name>
<dbReference type="InterPro" id="IPR013078">
    <property type="entry name" value="His_Pase_superF_clade-1"/>
</dbReference>
<dbReference type="SUPFAM" id="SSF53254">
    <property type="entry name" value="Phosphoglycerate mutase-like"/>
    <property type="match status" value="1"/>
</dbReference>
<dbReference type="RefSeq" id="WP_044774672.1">
    <property type="nucleotide sequence ID" value="NZ_CEDY01000209.1"/>
</dbReference>
<organism evidence="3 4">
    <name type="scientific">Streptococcus suis</name>
    <dbReference type="NCBI Taxonomy" id="1307"/>
    <lineage>
        <taxon>Bacteria</taxon>
        <taxon>Bacillati</taxon>
        <taxon>Bacillota</taxon>
        <taxon>Bacilli</taxon>
        <taxon>Lactobacillales</taxon>
        <taxon>Streptococcaceae</taxon>
        <taxon>Streptococcus</taxon>
    </lineage>
</organism>
<evidence type="ECO:0000256" key="1">
    <source>
        <dbReference type="PIRSR" id="PIRSR613078-1"/>
    </source>
</evidence>
<reference evidence="3 4" key="1">
    <citation type="submission" date="2016-02" db="EMBL/GenBank/DDBJ databases">
        <authorList>
            <consortium name="Pathogen Informatics"/>
        </authorList>
    </citation>
    <scope>NUCLEOTIDE SEQUENCE [LARGE SCALE GENOMIC DNA]</scope>
    <source>
        <strain evidence="3 4">LSS52</strain>
    </source>
</reference>
<dbReference type="PANTHER" id="PTHR48100">
    <property type="entry name" value="BROAD-SPECIFICITY PHOSPHATASE YOR283W-RELATED"/>
    <property type="match status" value="1"/>
</dbReference>
<dbReference type="AlphaFoldDB" id="A0A116KRW1"/>
<proteinExistence type="predicted"/>
<dbReference type="EC" id="3.1.3.73" evidence="3"/>
<protein>
    <submittedName>
        <fullName evidence="3">Fructose-2,6-bisphosphatase</fullName>
        <ecNumber evidence="3">3.1.3.73</ecNumber>
    </submittedName>
</protein>
<gene>
    <name evidence="3" type="primary">cobC_1</name>
    <name evidence="3" type="ORF">ERS132414_01445</name>
</gene>
<dbReference type="InterPro" id="IPR029033">
    <property type="entry name" value="His_PPase_superfam"/>
</dbReference>
<dbReference type="GO" id="GO:0043755">
    <property type="term" value="F:alpha-ribazole phosphatase activity"/>
    <property type="evidence" value="ECO:0007669"/>
    <property type="project" value="UniProtKB-EC"/>
</dbReference>
<evidence type="ECO:0000313" key="4">
    <source>
        <dbReference type="Proteomes" id="UP000072794"/>
    </source>
</evidence>
<dbReference type="GO" id="GO:0005737">
    <property type="term" value="C:cytoplasm"/>
    <property type="evidence" value="ECO:0007669"/>
    <property type="project" value="TreeGrafter"/>
</dbReference>